<keyword evidence="5" id="KW-1185">Reference proteome</keyword>
<feature type="region of interest" description="Disordered" evidence="1">
    <location>
        <begin position="57"/>
        <end position="77"/>
    </location>
</feature>
<evidence type="ECO:0000313" key="4">
    <source>
        <dbReference type="Proteomes" id="UP000507222"/>
    </source>
</evidence>
<name>A0A6J5XFE4_PRUAR</name>
<reference evidence="3 4" key="2">
    <citation type="submission" date="2020-05" db="EMBL/GenBank/DDBJ databases">
        <authorList>
            <person name="Campoy J."/>
            <person name="Schneeberger K."/>
            <person name="Spophaly S."/>
        </authorList>
    </citation>
    <scope>NUCLEOTIDE SEQUENCE [LARGE SCALE GENOMIC DNA]</scope>
    <source>
        <strain evidence="3">PruArmRojPasFocal</strain>
    </source>
</reference>
<sequence>MSESEVLWMLAGGVSLWVDGRSFPNPLWMEEFVMQTHGAQPKWKWILSPTALAALQERHHPASHPFGTTGGEGERMR</sequence>
<dbReference type="EMBL" id="CAEKKB010000006">
    <property type="protein sequence ID" value="CAB4312560.1"/>
    <property type="molecule type" value="Genomic_DNA"/>
</dbReference>
<proteinExistence type="predicted"/>
<reference evidence="5" key="1">
    <citation type="journal article" date="2020" name="Genome Biol.">
        <title>Gamete binning: chromosome-level and haplotype-resolved genome assembly enabled by high-throughput single-cell sequencing of gamete genomes.</title>
        <authorList>
            <person name="Campoy J.A."/>
            <person name="Sun H."/>
            <person name="Goel M."/>
            <person name="Jiao W.-B."/>
            <person name="Folz-Donahue K."/>
            <person name="Wang N."/>
            <person name="Rubio M."/>
            <person name="Liu C."/>
            <person name="Kukat C."/>
            <person name="Ruiz D."/>
            <person name="Huettel B."/>
            <person name="Schneeberger K."/>
        </authorList>
    </citation>
    <scope>NUCLEOTIDE SEQUENCE [LARGE SCALE GENOMIC DNA]</scope>
    <source>
        <strain evidence="5">cv. Rojo Pasion</strain>
    </source>
</reference>
<organism evidence="3 5">
    <name type="scientific">Prunus armeniaca</name>
    <name type="common">Apricot</name>
    <name type="synonym">Armeniaca vulgaris</name>
    <dbReference type="NCBI Taxonomy" id="36596"/>
    <lineage>
        <taxon>Eukaryota</taxon>
        <taxon>Viridiplantae</taxon>
        <taxon>Streptophyta</taxon>
        <taxon>Embryophyta</taxon>
        <taxon>Tracheophyta</taxon>
        <taxon>Spermatophyta</taxon>
        <taxon>Magnoliopsida</taxon>
        <taxon>eudicotyledons</taxon>
        <taxon>Gunneridae</taxon>
        <taxon>Pentapetalae</taxon>
        <taxon>rosids</taxon>
        <taxon>fabids</taxon>
        <taxon>Rosales</taxon>
        <taxon>Rosaceae</taxon>
        <taxon>Amygdaloideae</taxon>
        <taxon>Amygdaleae</taxon>
        <taxon>Prunus</taxon>
    </lineage>
</organism>
<accession>A0A6J5XFE4</accession>
<dbReference type="Proteomes" id="UP000507222">
    <property type="component" value="Unassembled WGS sequence"/>
</dbReference>
<dbReference type="AlphaFoldDB" id="A0A6J5XFE4"/>
<gene>
    <name evidence="2" type="ORF">CURHAP_LOCUS35452</name>
    <name evidence="3" type="ORF">ORAREDHAP_LOCUS35040</name>
</gene>
<protein>
    <submittedName>
        <fullName evidence="3">Uncharacterized protein</fullName>
    </submittedName>
</protein>
<evidence type="ECO:0000256" key="1">
    <source>
        <dbReference type="SAM" id="MobiDB-lite"/>
    </source>
</evidence>
<evidence type="ECO:0000313" key="5">
    <source>
        <dbReference type="Proteomes" id="UP000507245"/>
    </source>
</evidence>
<evidence type="ECO:0000313" key="2">
    <source>
        <dbReference type="EMBL" id="CAB4282158.1"/>
    </source>
</evidence>
<evidence type="ECO:0000313" key="3">
    <source>
        <dbReference type="EMBL" id="CAB4312560.1"/>
    </source>
</evidence>
<dbReference type="EMBL" id="CAEKDK010000006">
    <property type="protein sequence ID" value="CAB4282158.1"/>
    <property type="molecule type" value="Genomic_DNA"/>
</dbReference>
<dbReference type="Proteomes" id="UP000507245">
    <property type="component" value="Unassembled WGS sequence"/>
</dbReference>